<dbReference type="RefSeq" id="WP_121242673.1">
    <property type="nucleotide sequence ID" value="NZ_BHVV01000003.1"/>
</dbReference>
<evidence type="ECO:0008006" key="4">
    <source>
        <dbReference type="Google" id="ProtNLM"/>
    </source>
</evidence>
<feature type="transmembrane region" description="Helical" evidence="1">
    <location>
        <begin position="160"/>
        <end position="184"/>
    </location>
</feature>
<evidence type="ECO:0000256" key="1">
    <source>
        <dbReference type="SAM" id="Phobius"/>
    </source>
</evidence>
<dbReference type="AlphaFoldDB" id="A0A497XB12"/>
<feature type="transmembrane region" description="Helical" evidence="1">
    <location>
        <begin position="108"/>
        <end position="124"/>
    </location>
</feature>
<keyword evidence="3" id="KW-1185">Reference proteome</keyword>
<evidence type="ECO:0000313" key="3">
    <source>
        <dbReference type="Proteomes" id="UP000268908"/>
    </source>
</evidence>
<dbReference type="OrthoDB" id="8769293at2"/>
<feature type="transmembrane region" description="Helical" evidence="1">
    <location>
        <begin position="236"/>
        <end position="256"/>
    </location>
</feature>
<accession>A0A497XB12</accession>
<feature type="transmembrane region" description="Helical" evidence="1">
    <location>
        <begin position="268"/>
        <end position="292"/>
    </location>
</feature>
<feature type="transmembrane region" description="Helical" evidence="1">
    <location>
        <begin position="196"/>
        <end position="216"/>
    </location>
</feature>
<reference evidence="2 3" key="1">
    <citation type="submission" date="2018-10" db="EMBL/GenBank/DDBJ databases">
        <title>Genomic Encyclopedia of Type Strains, Phase IV (KMG-IV): sequencing the most valuable type-strain genomes for metagenomic binning, comparative biology and taxonomic classification.</title>
        <authorList>
            <person name="Goeker M."/>
        </authorList>
    </citation>
    <scope>NUCLEOTIDE SEQUENCE [LARGE SCALE GENOMIC DNA]</scope>
    <source>
        <strain evidence="2 3">DSM 26916</strain>
    </source>
</reference>
<gene>
    <name evidence="2" type="ORF">DFR35_2388</name>
</gene>
<comment type="caution">
    <text evidence="2">The sequence shown here is derived from an EMBL/GenBank/DDBJ whole genome shotgun (WGS) entry which is preliminary data.</text>
</comment>
<feature type="transmembrane region" description="Helical" evidence="1">
    <location>
        <begin position="412"/>
        <end position="435"/>
    </location>
</feature>
<sequence length="605" mass="66193">MMPQYIRNVAGALTLLAFWLLTHRYFGIHHDGIFYAVQSIARDNPAAFRGDLFFAFGSQDDYTLFSLPYARLAEGLGLGQATLLLLVAAHLAWTLTAVVIARQWLHGTALWLGLALVFSLPRQFGSMEIFHYAEGFLTARSWAEPLVLLAVAASLGNRPWLALTATVGACLIHPIIALAAVMFVTAFHSQPGWRTVVLVVVGTAVLALLLPPAFLMDDEWMELVRRRAPFVLLDTWEWGELLEPLTWIGILLVAAIGAEPHVRRVCRALALAGAASLYLAALGTATHAALLIQSQPWRVLWLLKVVGLLALTGIFAQRWRRSAADRWLLAGLAAAAMTANTLGGPAALILAGIARSAWRDETPPTLPRWLPAAGGLALAVIMLESVLALLQQFGLVGYRLAAIAQEMPRGDLAAFLEGPLALLLPATLWLLLRLADRRPQAAALLAAGLLVLAAPGWYRARDPLQQLLFARSPERPFAGALAPTATVLWQDNFLYTWFLLRQGNYASLQQSVGVVFSRQTAVEAQRRLGRVATLTEATKATAGILPPAWQGHEAAVRQALIALCRDPVLDSVVLRQRLGDDEAPRWQDPVTDTPWFLHRCRDYRS</sequence>
<feature type="transmembrane region" description="Helical" evidence="1">
    <location>
        <begin position="374"/>
        <end position="400"/>
    </location>
</feature>
<keyword evidence="1" id="KW-0472">Membrane</keyword>
<keyword evidence="1" id="KW-1133">Transmembrane helix</keyword>
<feature type="transmembrane region" description="Helical" evidence="1">
    <location>
        <begin position="441"/>
        <end position="458"/>
    </location>
</feature>
<keyword evidence="1" id="KW-0812">Transmembrane</keyword>
<evidence type="ECO:0000313" key="2">
    <source>
        <dbReference type="EMBL" id="RLJ63756.1"/>
    </source>
</evidence>
<proteinExistence type="predicted"/>
<dbReference type="Proteomes" id="UP000268908">
    <property type="component" value="Unassembled WGS sequence"/>
</dbReference>
<name>A0A497XB12_9PROT</name>
<dbReference type="EMBL" id="RCCI01000006">
    <property type="protein sequence ID" value="RLJ63756.1"/>
    <property type="molecule type" value="Genomic_DNA"/>
</dbReference>
<feature type="transmembrane region" description="Helical" evidence="1">
    <location>
        <begin position="298"/>
        <end position="316"/>
    </location>
</feature>
<feature type="transmembrane region" description="Helical" evidence="1">
    <location>
        <begin position="328"/>
        <end position="354"/>
    </location>
</feature>
<organism evidence="2 3">
    <name type="scientific">Sulfurisoma sediminicola</name>
    <dbReference type="NCBI Taxonomy" id="1381557"/>
    <lineage>
        <taxon>Bacteria</taxon>
        <taxon>Pseudomonadati</taxon>
        <taxon>Pseudomonadota</taxon>
        <taxon>Betaproteobacteria</taxon>
        <taxon>Nitrosomonadales</taxon>
        <taxon>Sterolibacteriaceae</taxon>
        <taxon>Sulfurisoma</taxon>
    </lineage>
</organism>
<feature type="transmembrane region" description="Helical" evidence="1">
    <location>
        <begin position="81"/>
        <end position="101"/>
    </location>
</feature>
<protein>
    <recommendedName>
        <fullName evidence="4">4-amino-4-deoxy-L-arabinose transferase-like glycosyltransferase</fullName>
    </recommendedName>
</protein>